<gene>
    <name evidence="3" type="ORF">AC812_02445</name>
</gene>
<keyword evidence="4" id="KW-1185">Reference proteome</keyword>
<protein>
    <submittedName>
        <fullName evidence="3">Uncharacterized protein</fullName>
    </submittedName>
</protein>
<evidence type="ECO:0000313" key="4">
    <source>
        <dbReference type="Proteomes" id="UP000050514"/>
    </source>
</evidence>
<comment type="caution">
    <text evidence="3">The sequence shown here is derived from an EMBL/GenBank/DDBJ whole genome shotgun (WGS) entry which is preliminary data.</text>
</comment>
<feature type="chain" id="PRO_5006132969" evidence="2">
    <location>
        <begin position="22"/>
        <end position="332"/>
    </location>
</feature>
<keyword evidence="1" id="KW-1133">Transmembrane helix</keyword>
<dbReference type="PROSITE" id="PS51257">
    <property type="entry name" value="PROKAR_LIPOPROTEIN"/>
    <property type="match status" value="1"/>
</dbReference>
<sequence>MKTHKLSILLILMLAGGILTACDDAAYISADPNVSGVQARATLEFVQAVQTSTAQALYAAEWQATVQAGATQDAIQAAYVAAQATEESIRAAAAATQTQQVWNATATADSSQATATAAANAMAVSWSSTATQSAWNNQATVEVASVQALQTAQAAQADMARMAAERQRTINKIQAAAPWVILAIAVPLVAYLAWIWGNTEALRRRAIPRDPRGDAPILILDDHGRRNVIDPDLFFGAAVSIGKGGQPEAPQLAAPELQSQVKARDQAVDLVSRGLPGQPPRRRALPALTQPPSNLLLGDVRIVEPDEVKDWISDVLPRIQQKALQEGEDDDV</sequence>
<reference evidence="3 4" key="1">
    <citation type="submission" date="2015-07" db="EMBL/GenBank/DDBJ databases">
        <title>Draft genome of Bellilinea caldifistulae DSM 17877.</title>
        <authorList>
            <person name="Hemp J."/>
            <person name="Ward L.M."/>
            <person name="Pace L.A."/>
            <person name="Fischer W.W."/>
        </authorList>
    </citation>
    <scope>NUCLEOTIDE SEQUENCE [LARGE SCALE GENOMIC DNA]</scope>
    <source>
        <strain evidence="3 4">GOMI-1</strain>
    </source>
</reference>
<evidence type="ECO:0000313" key="3">
    <source>
        <dbReference type="EMBL" id="KPL77727.1"/>
    </source>
</evidence>
<feature type="signal peptide" evidence="2">
    <location>
        <begin position="1"/>
        <end position="21"/>
    </location>
</feature>
<evidence type="ECO:0000256" key="1">
    <source>
        <dbReference type="SAM" id="Phobius"/>
    </source>
</evidence>
<feature type="transmembrane region" description="Helical" evidence="1">
    <location>
        <begin position="176"/>
        <end position="196"/>
    </location>
</feature>
<evidence type="ECO:0000256" key="2">
    <source>
        <dbReference type="SAM" id="SignalP"/>
    </source>
</evidence>
<name>A0A0P6XBT6_9CHLR</name>
<dbReference type="Proteomes" id="UP000050514">
    <property type="component" value="Unassembled WGS sequence"/>
</dbReference>
<dbReference type="EMBL" id="LGHJ01000008">
    <property type="protein sequence ID" value="KPL77727.1"/>
    <property type="molecule type" value="Genomic_DNA"/>
</dbReference>
<accession>A0A0P6XBT6</accession>
<dbReference type="RefSeq" id="WP_061914257.1">
    <property type="nucleotide sequence ID" value="NZ_DF967971.1"/>
</dbReference>
<keyword evidence="2" id="KW-0732">Signal</keyword>
<keyword evidence="1" id="KW-0472">Membrane</keyword>
<keyword evidence="1" id="KW-0812">Transmembrane</keyword>
<organism evidence="3 4">
    <name type="scientific">Bellilinea caldifistulae</name>
    <dbReference type="NCBI Taxonomy" id="360411"/>
    <lineage>
        <taxon>Bacteria</taxon>
        <taxon>Bacillati</taxon>
        <taxon>Chloroflexota</taxon>
        <taxon>Anaerolineae</taxon>
        <taxon>Anaerolineales</taxon>
        <taxon>Anaerolineaceae</taxon>
        <taxon>Bellilinea</taxon>
    </lineage>
</organism>
<dbReference type="STRING" id="360411.AC812_02445"/>
<proteinExistence type="predicted"/>
<dbReference type="AlphaFoldDB" id="A0A0P6XBT6"/>